<feature type="domain" description="PPIase FKBP-type" evidence="12">
    <location>
        <begin position="100"/>
        <end position="191"/>
    </location>
</feature>
<evidence type="ECO:0000256" key="10">
    <source>
        <dbReference type="SAM" id="MobiDB-lite"/>
    </source>
</evidence>
<evidence type="ECO:0000256" key="5">
    <source>
        <dbReference type="ARBA" id="ARBA00023110"/>
    </source>
</evidence>
<evidence type="ECO:0000256" key="11">
    <source>
        <dbReference type="SAM" id="SignalP"/>
    </source>
</evidence>
<evidence type="ECO:0000256" key="6">
    <source>
        <dbReference type="ARBA" id="ARBA00023186"/>
    </source>
</evidence>
<proteinExistence type="inferred from homology"/>
<keyword evidence="7 9" id="KW-0413">Isomerase</keyword>
<feature type="signal peptide" evidence="11">
    <location>
        <begin position="1"/>
        <end position="33"/>
    </location>
</feature>
<dbReference type="EC" id="5.2.1.8" evidence="9"/>
<dbReference type="Proteomes" id="UP000278886">
    <property type="component" value="Chromosome"/>
</dbReference>
<dbReference type="KEGG" id="lyd:D7I47_11675"/>
<keyword evidence="6" id="KW-0143">Chaperone</keyword>
<reference evidence="14" key="1">
    <citation type="submission" date="2018-09" db="EMBL/GenBank/DDBJ databases">
        <title>Genome sequencing of strain 2DFWR-13.</title>
        <authorList>
            <person name="Heo J."/>
            <person name="Kim S.-J."/>
            <person name="Kwon S.-W."/>
        </authorList>
    </citation>
    <scope>NUCLEOTIDE SEQUENCE [LARGE SCALE GENOMIC DNA]</scope>
    <source>
        <strain evidence="14">2DFWR-13</strain>
    </source>
</reference>
<keyword evidence="14" id="KW-1185">Reference proteome</keyword>
<dbReference type="Gene3D" id="3.10.50.40">
    <property type="match status" value="2"/>
</dbReference>
<evidence type="ECO:0000256" key="8">
    <source>
        <dbReference type="ARBA" id="ARBA00037071"/>
    </source>
</evidence>
<organism evidence="13 14">
    <name type="scientific">Protaetiibacter intestinalis</name>
    <dbReference type="NCBI Taxonomy" id="2419774"/>
    <lineage>
        <taxon>Bacteria</taxon>
        <taxon>Bacillati</taxon>
        <taxon>Actinomycetota</taxon>
        <taxon>Actinomycetes</taxon>
        <taxon>Micrococcales</taxon>
        <taxon>Microbacteriaceae</taxon>
        <taxon>Protaetiibacter</taxon>
    </lineage>
</organism>
<dbReference type="AlphaFoldDB" id="A0A387BCL1"/>
<comment type="catalytic activity">
    <reaction evidence="1 9">
        <text>[protein]-peptidylproline (omega=180) = [protein]-peptidylproline (omega=0)</text>
        <dbReference type="Rhea" id="RHEA:16237"/>
        <dbReference type="Rhea" id="RHEA-COMP:10747"/>
        <dbReference type="Rhea" id="RHEA-COMP:10748"/>
        <dbReference type="ChEBI" id="CHEBI:83833"/>
        <dbReference type="ChEBI" id="CHEBI:83834"/>
        <dbReference type="EC" id="5.2.1.8"/>
    </reaction>
</comment>
<name>A0A387BCL1_9MICO</name>
<feature type="domain" description="PPIase FKBP-type" evidence="12">
    <location>
        <begin position="246"/>
        <end position="333"/>
    </location>
</feature>
<feature type="chain" id="PRO_5017463424" description="peptidylprolyl isomerase" evidence="11">
    <location>
        <begin position="34"/>
        <end position="336"/>
    </location>
</feature>
<dbReference type="OrthoDB" id="25996at2"/>
<evidence type="ECO:0000256" key="7">
    <source>
        <dbReference type="ARBA" id="ARBA00023235"/>
    </source>
</evidence>
<sequence length="336" mass="34427">MGRPAPHPRSSVVPRFLPALTVAALAVALVGCAADSEPAPTDTSTPDARECTASGPVSDSVKVTGDIGTLPTVEFDAPLELDETQRTVVIEGDGEPTPYGSVVTVDYSFYNGTTGEAIESTNFTEGEQAVFVVDETKLLSGLLKTVECTPVGSRVTGVVPAADAFGDDGLEDYGISGGDSLVFVVDIVDAVTRAWGDPQEAPAGFPTVELDESGAPSVTIPDDFTLPTTSQSAVLIKGDGAEVAATDSVYIQYYGLDAETGEVFDQTWDGAPYGGSASGFITGFTNALVGQTVGSQFIVVIPPAEGYGEAGGDNTSQLAGKTLIFVVDVLAAVPTV</sequence>
<dbReference type="SUPFAM" id="SSF54534">
    <property type="entry name" value="FKBP-like"/>
    <property type="match status" value="2"/>
</dbReference>
<feature type="region of interest" description="Disordered" evidence="10">
    <location>
        <begin position="35"/>
        <end position="58"/>
    </location>
</feature>
<evidence type="ECO:0000259" key="12">
    <source>
        <dbReference type="PROSITE" id="PS50059"/>
    </source>
</evidence>
<accession>A0A387BCL1</accession>
<dbReference type="InterPro" id="IPR046357">
    <property type="entry name" value="PPIase_dom_sf"/>
</dbReference>
<keyword evidence="11" id="KW-0732">Signal</keyword>
<evidence type="ECO:0000256" key="4">
    <source>
        <dbReference type="ARBA" id="ARBA00022490"/>
    </source>
</evidence>
<dbReference type="PANTHER" id="PTHR47861">
    <property type="entry name" value="FKBP-TYPE PEPTIDYL-PROLYL CIS-TRANS ISOMERASE SLYD"/>
    <property type="match status" value="1"/>
</dbReference>
<evidence type="ECO:0000256" key="1">
    <source>
        <dbReference type="ARBA" id="ARBA00000971"/>
    </source>
</evidence>
<dbReference type="PANTHER" id="PTHR47861:SF3">
    <property type="entry name" value="FKBP-TYPE PEPTIDYL-PROLYL CIS-TRANS ISOMERASE SLYD"/>
    <property type="match status" value="1"/>
</dbReference>
<evidence type="ECO:0000256" key="3">
    <source>
        <dbReference type="ARBA" id="ARBA00006577"/>
    </source>
</evidence>
<dbReference type="GO" id="GO:0005737">
    <property type="term" value="C:cytoplasm"/>
    <property type="evidence" value="ECO:0007669"/>
    <property type="project" value="UniProtKB-SubCell"/>
</dbReference>
<evidence type="ECO:0000313" key="14">
    <source>
        <dbReference type="Proteomes" id="UP000278886"/>
    </source>
</evidence>
<dbReference type="GO" id="GO:0042026">
    <property type="term" value="P:protein refolding"/>
    <property type="evidence" value="ECO:0007669"/>
    <property type="project" value="UniProtKB-ARBA"/>
</dbReference>
<dbReference type="PROSITE" id="PS51257">
    <property type="entry name" value="PROKAR_LIPOPROTEIN"/>
    <property type="match status" value="1"/>
</dbReference>
<evidence type="ECO:0000256" key="2">
    <source>
        <dbReference type="ARBA" id="ARBA00004496"/>
    </source>
</evidence>
<dbReference type="EMBL" id="CP032630">
    <property type="protein sequence ID" value="AYF98846.1"/>
    <property type="molecule type" value="Genomic_DNA"/>
</dbReference>
<dbReference type="GO" id="GO:0003755">
    <property type="term" value="F:peptidyl-prolyl cis-trans isomerase activity"/>
    <property type="evidence" value="ECO:0007669"/>
    <property type="project" value="UniProtKB-KW"/>
</dbReference>
<comment type="similarity">
    <text evidence="3">Belongs to the FKBP-type PPIase family.</text>
</comment>
<protein>
    <recommendedName>
        <fullName evidence="9">peptidylprolyl isomerase</fullName>
        <ecNumber evidence="9">5.2.1.8</ecNumber>
    </recommendedName>
</protein>
<comment type="subcellular location">
    <subcellularLocation>
        <location evidence="2">Cytoplasm</location>
    </subcellularLocation>
</comment>
<evidence type="ECO:0000313" key="13">
    <source>
        <dbReference type="EMBL" id="AYF98846.1"/>
    </source>
</evidence>
<dbReference type="PROSITE" id="PS50059">
    <property type="entry name" value="FKBP_PPIASE"/>
    <property type="match status" value="2"/>
</dbReference>
<comment type="function">
    <text evidence="8">Also involved in hydrogenase metallocenter assembly, probably by participating in the nickel insertion step. This function in hydrogenase biosynthesis requires chaperone activity and the presence of the metal-binding domain, but not PPIase activity.</text>
</comment>
<gene>
    <name evidence="13" type="ORF">D7I47_11675</name>
</gene>
<dbReference type="InterPro" id="IPR001179">
    <property type="entry name" value="PPIase_FKBP_dom"/>
</dbReference>
<dbReference type="Pfam" id="PF00254">
    <property type="entry name" value="FKBP_C"/>
    <property type="match status" value="2"/>
</dbReference>
<keyword evidence="4" id="KW-0963">Cytoplasm</keyword>
<evidence type="ECO:0000256" key="9">
    <source>
        <dbReference type="PROSITE-ProRule" id="PRU00277"/>
    </source>
</evidence>
<keyword evidence="5 9" id="KW-0697">Rotamase</keyword>